<dbReference type="SUPFAM" id="SSF53098">
    <property type="entry name" value="Ribonuclease H-like"/>
    <property type="match status" value="1"/>
</dbReference>
<name>A0A9C5ZLA0_9MUSC</name>
<sequence length="294" mass="33270">MLDTGASHSIINSAIVKEKFDPIVVARFQTATGEEAAIKGIKDSAAAWIRNCDQCSKSKGSKSKPRGCLQQYNVAAPFERIAMDIAGLFPASNAANKYVLVVIDYFSKWSEVYPIANQEPVWNPHRAAFRPRTRTTPLHPQSEGMVERFNRTLQGHLRKEIDDNQQNWDENIPIFFIAYRSSVHNTTALPPAQILFGSNLRLTADLKFGTPPNVQRTETEYVSRLRVMLDEMHRQVRNKTQIVSDRMKARYDLRANADGFKEGDLVLLYNLLGKKGMSPKLRCNWKGRTKSSQG</sequence>
<dbReference type="GeneID" id="119641894"/>
<dbReference type="RefSeq" id="XP_037896712.1">
    <property type="nucleotide sequence ID" value="XM_038040784.1"/>
</dbReference>
<evidence type="ECO:0000313" key="3">
    <source>
        <dbReference type="RefSeq" id="XP_037896712.1"/>
    </source>
</evidence>
<gene>
    <name evidence="3" type="primary">LOC119641894</name>
</gene>
<organism evidence="2 3">
    <name type="scientific">Glossina fuscipes</name>
    <dbReference type="NCBI Taxonomy" id="7396"/>
    <lineage>
        <taxon>Eukaryota</taxon>
        <taxon>Metazoa</taxon>
        <taxon>Ecdysozoa</taxon>
        <taxon>Arthropoda</taxon>
        <taxon>Hexapoda</taxon>
        <taxon>Insecta</taxon>
        <taxon>Pterygota</taxon>
        <taxon>Neoptera</taxon>
        <taxon>Endopterygota</taxon>
        <taxon>Diptera</taxon>
        <taxon>Brachycera</taxon>
        <taxon>Muscomorpha</taxon>
        <taxon>Hippoboscoidea</taxon>
        <taxon>Glossinidae</taxon>
        <taxon>Glossina</taxon>
    </lineage>
</organism>
<evidence type="ECO:0000313" key="2">
    <source>
        <dbReference type="Proteomes" id="UP000092443"/>
    </source>
</evidence>
<proteinExistence type="predicted"/>
<dbReference type="GO" id="GO:0015074">
    <property type="term" value="P:DNA integration"/>
    <property type="evidence" value="ECO:0007669"/>
    <property type="project" value="InterPro"/>
</dbReference>
<dbReference type="InterPro" id="IPR052160">
    <property type="entry name" value="Gypsy_RT_Integrase-like"/>
</dbReference>
<evidence type="ECO:0000259" key="1">
    <source>
        <dbReference type="PROSITE" id="PS50994"/>
    </source>
</evidence>
<dbReference type="AlphaFoldDB" id="A0A9C5ZLA0"/>
<dbReference type="InterPro" id="IPR001584">
    <property type="entry name" value="Integrase_cat-core"/>
</dbReference>
<keyword evidence="2" id="KW-1185">Reference proteome</keyword>
<dbReference type="Gene3D" id="3.30.420.10">
    <property type="entry name" value="Ribonuclease H-like superfamily/Ribonuclease H"/>
    <property type="match status" value="2"/>
</dbReference>
<dbReference type="KEGG" id="gfs:119641894"/>
<feature type="domain" description="Integrase catalytic" evidence="1">
    <location>
        <begin position="135"/>
        <end position="199"/>
    </location>
</feature>
<reference evidence="3" key="1">
    <citation type="submission" date="2025-08" db="UniProtKB">
        <authorList>
            <consortium name="RefSeq"/>
        </authorList>
    </citation>
    <scope>IDENTIFICATION</scope>
    <source>
        <tissue evidence="3">Whole body pupa</tissue>
    </source>
</reference>
<dbReference type="Proteomes" id="UP000092443">
    <property type="component" value="Unplaced"/>
</dbReference>
<dbReference type="PROSITE" id="PS50994">
    <property type="entry name" value="INTEGRASE"/>
    <property type="match status" value="1"/>
</dbReference>
<accession>A0A9C5ZLA0</accession>
<dbReference type="GO" id="GO:0003676">
    <property type="term" value="F:nucleic acid binding"/>
    <property type="evidence" value="ECO:0007669"/>
    <property type="project" value="InterPro"/>
</dbReference>
<protein>
    <submittedName>
        <fullName evidence="3">Uncharacterized protein LOC119641894</fullName>
    </submittedName>
</protein>
<dbReference type="InterPro" id="IPR012337">
    <property type="entry name" value="RNaseH-like_sf"/>
</dbReference>
<dbReference type="InterPro" id="IPR036397">
    <property type="entry name" value="RNaseH_sf"/>
</dbReference>
<dbReference type="PANTHER" id="PTHR47266">
    <property type="entry name" value="ENDONUCLEASE-RELATED"/>
    <property type="match status" value="1"/>
</dbReference>